<organism evidence="2 3">
    <name type="scientific">Fusarium vanettenii (strain ATCC MYA-4622 / CBS 123669 / FGSC 9596 / NRRL 45880 / 77-13-4)</name>
    <name type="common">Fusarium solani subsp. pisi</name>
    <dbReference type="NCBI Taxonomy" id="660122"/>
    <lineage>
        <taxon>Eukaryota</taxon>
        <taxon>Fungi</taxon>
        <taxon>Dikarya</taxon>
        <taxon>Ascomycota</taxon>
        <taxon>Pezizomycotina</taxon>
        <taxon>Sordariomycetes</taxon>
        <taxon>Hypocreomycetidae</taxon>
        <taxon>Hypocreales</taxon>
        <taxon>Nectriaceae</taxon>
        <taxon>Fusarium</taxon>
        <taxon>Fusarium solani species complex</taxon>
        <taxon>Fusarium vanettenii</taxon>
    </lineage>
</organism>
<sequence>MLGTSGLVCHGSRRVQGINAPMTGNGLKLSHSYGNMIWAPEQPNPVHPSMAIHITHVLIMDCASKTHCENDPEVNSTTSESQGQGCCLIATIEIDLHLKIRNKKLLGQYYGSIYTTWPRQLSAEIGLPCCPGMQQHCSSLSDLLMNWAMNAIPLYQCTWIPWQQKEFACFAIPGDCDNPSSLRNLEQCEEARAEAKAKAEAEAEVEGDKDVEVKLPKTLSHFRAQPRAAPSCNRTADERRNPEETLIMGRGSQPPYSLAFRHSRGLGSTCRIPFSFQYLGRERVKNGSSPPPSCDHDPRRQVYLKVDHSYARRSTVAASPSEFLKWTPYILDRHLCQADRARRIWDRALGHAKVIVSPAKPEKGTADTNTSRDRVHPGCGHVVKLIPVPTMNTARPQHICQTFPRRSGNVAKALRLLSSAIQG</sequence>
<dbReference type="AlphaFoldDB" id="C7YSJ8"/>
<dbReference type="EMBL" id="GG698899">
    <property type="protein sequence ID" value="EEU45651.1"/>
    <property type="molecule type" value="Genomic_DNA"/>
</dbReference>
<dbReference type="RefSeq" id="XP_003051364.1">
    <property type="nucleotide sequence ID" value="XM_003051318.1"/>
</dbReference>
<dbReference type="Proteomes" id="UP000005206">
    <property type="component" value="Chromosome 5"/>
</dbReference>
<reference evidence="2 3" key="1">
    <citation type="journal article" date="2009" name="PLoS Genet.">
        <title>The genome of Nectria haematococca: contribution of supernumerary chromosomes to gene expansion.</title>
        <authorList>
            <person name="Coleman J.J."/>
            <person name="Rounsley S.D."/>
            <person name="Rodriguez-Carres M."/>
            <person name="Kuo A."/>
            <person name="Wasmann C.C."/>
            <person name="Grimwood J."/>
            <person name="Schmutz J."/>
            <person name="Taga M."/>
            <person name="White G.J."/>
            <person name="Zhou S."/>
            <person name="Schwartz D.C."/>
            <person name="Freitag M."/>
            <person name="Ma L.J."/>
            <person name="Danchin E.G."/>
            <person name="Henrissat B."/>
            <person name="Coutinho P.M."/>
            <person name="Nelson D.R."/>
            <person name="Straney D."/>
            <person name="Napoli C.A."/>
            <person name="Barker B.M."/>
            <person name="Gribskov M."/>
            <person name="Rep M."/>
            <person name="Kroken S."/>
            <person name="Molnar I."/>
            <person name="Rensing C."/>
            <person name="Kennell J.C."/>
            <person name="Zamora J."/>
            <person name="Farman M.L."/>
            <person name="Selker E.U."/>
            <person name="Salamov A."/>
            <person name="Shapiro H."/>
            <person name="Pangilinan J."/>
            <person name="Lindquist E."/>
            <person name="Lamers C."/>
            <person name="Grigoriev I.V."/>
            <person name="Geiser D.M."/>
            <person name="Covert S.F."/>
            <person name="Temporini E."/>
            <person name="Vanetten H.D."/>
        </authorList>
    </citation>
    <scope>NUCLEOTIDE SEQUENCE [LARGE SCALE GENOMIC DNA]</scope>
    <source>
        <strain evidence="3">ATCC MYA-4622 / CBS 123669 / FGSC 9596 / NRRL 45880 / 77-13-4</strain>
    </source>
</reference>
<dbReference type="InParanoid" id="C7YSJ8"/>
<feature type="compositionally biased region" description="Basic and acidic residues" evidence="1">
    <location>
        <begin position="360"/>
        <end position="376"/>
    </location>
</feature>
<dbReference type="KEGG" id="nhe:NECHADRAFT_80760"/>
<evidence type="ECO:0000256" key="1">
    <source>
        <dbReference type="SAM" id="MobiDB-lite"/>
    </source>
</evidence>
<protein>
    <submittedName>
        <fullName evidence="2">Uncharacterized protein</fullName>
    </submittedName>
</protein>
<keyword evidence="3" id="KW-1185">Reference proteome</keyword>
<proteinExistence type="predicted"/>
<dbReference type="GeneID" id="9666215"/>
<evidence type="ECO:0000313" key="3">
    <source>
        <dbReference type="Proteomes" id="UP000005206"/>
    </source>
</evidence>
<dbReference type="VEuPathDB" id="FungiDB:NECHADRAFT_80760"/>
<feature type="region of interest" description="Disordered" evidence="1">
    <location>
        <begin position="357"/>
        <end position="378"/>
    </location>
</feature>
<dbReference type="HOGENOM" id="CLU_649058_0_0_1"/>
<accession>C7YSJ8</accession>
<gene>
    <name evidence="2" type="ORF">NECHADRAFT_80760</name>
</gene>
<name>C7YSJ8_FUSV7</name>
<evidence type="ECO:0000313" key="2">
    <source>
        <dbReference type="EMBL" id="EEU45651.1"/>
    </source>
</evidence>